<keyword evidence="2" id="KW-0378">Hydrolase</keyword>
<sequence length="187" mass="21045">MRHDPAYRAITADEFLEIDFGTDKKFELHDGVIYMMTGGTHEHSWVQGNIFSWLKIRLRGSGCRPHGSDMAVKVSETDVRYPDVAIYCNQPSVEDLMGSKVLDNPTVIIEVLSQSTSTVDQGTKLDEYQALASVQTIAFVDPVNELCRTRERLVQGGWHDQMFSGERGIPIPTLGFTIPHEEIFARD</sequence>
<dbReference type="OrthoDB" id="155284at2"/>
<accession>A0A4S1XHU2</accession>
<protein>
    <submittedName>
        <fullName evidence="2">Uma2 family endonuclease</fullName>
    </submittedName>
</protein>
<organism evidence="2 3">
    <name type="scientific">Sphingomonas gei</name>
    <dbReference type="NCBI Taxonomy" id="1395960"/>
    <lineage>
        <taxon>Bacteria</taxon>
        <taxon>Pseudomonadati</taxon>
        <taxon>Pseudomonadota</taxon>
        <taxon>Alphaproteobacteria</taxon>
        <taxon>Sphingomonadales</taxon>
        <taxon>Sphingomonadaceae</taxon>
        <taxon>Sphingomonas</taxon>
    </lineage>
</organism>
<dbReference type="RefSeq" id="WP_135961827.1">
    <property type="nucleotide sequence ID" value="NZ_SRXT01000001.1"/>
</dbReference>
<dbReference type="AlphaFoldDB" id="A0A4S1XHU2"/>
<dbReference type="CDD" id="cd06260">
    <property type="entry name" value="DUF820-like"/>
    <property type="match status" value="1"/>
</dbReference>
<dbReference type="InterPro" id="IPR008538">
    <property type="entry name" value="Uma2"/>
</dbReference>
<dbReference type="PANTHER" id="PTHR36558">
    <property type="entry name" value="GLR1098 PROTEIN"/>
    <property type="match status" value="1"/>
</dbReference>
<dbReference type="InterPro" id="IPR011335">
    <property type="entry name" value="Restrct_endonuc-II-like"/>
</dbReference>
<evidence type="ECO:0000259" key="1">
    <source>
        <dbReference type="Pfam" id="PF05685"/>
    </source>
</evidence>
<dbReference type="InterPro" id="IPR012296">
    <property type="entry name" value="Nuclease_put_TT1808"/>
</dbReference>
<dbReference type="Pfam" id="PF05685">
    <property type="entry name" value="Uma2"/>
    <property type="match status" value="1"/>
</dbReference>
<name>A0A4S1XHU2_9SPHN</name>
<evidence type="ECO:0000313" key="2">
    <source>
        <dbReference type="EMBL" id="TGX55625.1"/>
    </source>
</evidence>
<dbReference type="Gene3D" id="3.90.1570.10">
    <property type="entry name" value="tt1808, chain A"/>
    <property type="match status" value="1"/>
</dbReference>
<keyword evidence="2" id="KW-0540">Nuclease</keyword>
<dbReference type="Proteomes" id="UP000306147">
    <property type="component" value="Unassembled WGS sequence"/>
</dbReference>
<reference evidence="2 3" key="1">
    <citation type="submission" date="2019-04" db="EMBL/GenBank/DDBJ databases">
        <title>Sphingomonas psychrotolerans sp. nov., isolated from soil in the Tianshan Mountains, Xinjiang, China.</title>
        <authorList>
            <person name="Luo Y."/>
            <person name="Sheng H."/>
        </authorList>
    </citation>
    <scope>NUCLEOTIDE SEQUENCE [LARGE SCALE GENOMIC DNA]</scope>
    <source>
        <strain evidence="2 3">ZFGT-11</strain>
    </source>
</reference>
<evidence type="ECO:0000313" key="3">
    <source>
        <dbReference type="Proteomes" id="UP000306147"/>
    </source>
</evidence>
<dbReference type="SUPFAM" id="SSF52980">
    <property type="entry name" value="Restriction endonuclease-like"/>
    <property type="match status" value="1"/>
</dbReference>
<dbReference type="EMBL" id="SRXT01000001">
    <property type="protein sequence ID" value="TGX55625.1"/>
    <property type="molecule type" value="Genomic_DNA"/>
</dbReference>
<dbReference type="PANTHER" id="PTHR36558:SF1">
    <property type="entry name" value="RESTRICTION ENDONUCLEASE DOMAIN-CONTAINING PROTEIN-RELATED"/>
    <property type="match status" value="1"/>
</dbReference>
<gene>
    <name evidence="2" type="ORF">E5A73_00340</name>
</gene>
<feature type="domain" description="Putative restriction endonuclease" evidence="1">
    <location>
        <begin position="13"/>
        <end position="175"/>
    </location>
</feature>
<keyword evidence="2" id="KW-0255">Endonuclease</keyword>
<dbReference type="GO" id="GO:0004519">
    <property type="term" value="F:endonuclease activity"/>
    <property type="evidence" value="ECO:0007669"/>
    <property type="project" value="UniProtKB-KW"/>
</dbReference>
<keyword evidence="3" id="KW-1185">Reference proteome</keyword>
<comment type="caution">
    <text evidence="2">The sequence shown here is derived from an EMBL/GenBank/DDBJ whole genome shotgun (WGS) entry which is preliminary data.</text>
</comment>
<proteinExistence type="predicted"/>